<evidence type="ECO:0000259" key="1">
    <source>
        <dbReference type="PROSITE" id="PS51832"/>
    </source>
</evidence>
<organism evidence="2 3">
    <name type="scientific">Desulfosporosinus acididurans</name>
    <dbReference type="NCBI Taxonomy" id="476652"/>
    <lineage>
        <taxon>Bacteria</taxon>
        <taxon>Bacillati</taxon>
        <taxon>Bacillota</taxon>
        <taxon>Clostridia</taxon>
        <taxon>Eubacteriales</taxon>
        <taxon>Desulfitobacteriaceae</taxon>
        <taxon>Desulfosporosinus</taxon>
    </lineage>
</organism>
<feature type="domain" description="HD-GYP" evidence="1">
    <location>
        <begin position="108"/>
        <end position="304"/>
    </location>
</feature>
<sequence>MREISVERLNDGDILAKEIYTSYGKILLGKGVVLKKPYIERLKDMGIYSIYIEDELTNDVIIEDVISDQHRFDALKAIETSCKTIQSDKDKDKDKEIDIKESVSNIVQDILFQKDIMISLMDMRSLDNRVYFHSVNVCVLATVLGKGLGLPVEKLNDLAQGALLHDVGIITLPKEIINKRGSLTKEEQEIYQTHTIQGYELIRKRPESSIITAHMAYQHHEWTNGKGYPRQLKGTSIHPLAEIIAVADFYDCLIHGCPAIPRVLPHVACEIMMANAGVRFRHELINVFLRHIAAYPTGYTVKLNNGETGVIVGQNKGLPTRPIVRVFEGKVNLKQVRVVERDLVEERTLFVEYIIE</sequence>
<dbReference type="SUPFAM" id="SSF109604">
    <property type="entry name" value="HD-domain/PDEase-like"/>
    <property type="match status" value="1"/>
</dbReference>
<protein>
    <submittedName>
        <fullName evidence="2">Cyclic di-GMP phosphodiesterase response regulator RpfG</fullName>
        <ecNumber evidence="2">3.1.4.52</ecNumber>
    </submittedName>
</protein>
<dbReference type="PATRIC" id="fig|476652.3.peg.683"/>
<dbReference type="AlphaFoldDB" id="A0A0J1FVJ8"/>
<dbReference type="GO" id="GO:0071111">
    <property type="term" value="F:cyclic-guanylate-specific phosphodiesterase activity"/>
    <property type="evidence" value="ECO:0007669"/>
    <property type="project" value="UniProtKB-EC"/>
</dbReference>
<evidence type="ECO:0000313" key="3">
    <source>
        <dbReference type="Proteomes" id="UP000036356"/>
    </source>
</evidence>
<accession>A0A0J1FVJ8</accession>
<comment type="caution">
    <text evidence="2">The sequence shown here is derived from an EMBL/GenBank/DDBJ whole genome shotgun (WGS) entry which is preliminary data.</text>
</comment>
<proteinExistence type="predicted"/>
<dbReference type="Gene3D" id="1.10.3210.10">
    <property type="entry name" value="Hypothetical protein af1432"/>
    <property type="match status" value="1"/>
</dbReference>
<keyword evidence="2" id="KW-0378">Hydrolase</keyword>
<keyword evidence="3" id="KW-1185">Reference proteome</keyword>
<dbReference type="PANTHER" id="PTHR43155">
    <property type="entry name" value="CYCLIC DI-GMP PHOSPHODIESTERASE PA4108-RELATED"/>
    <property type="match status" value="1"/>
</dbReference>
<dbReference type="Pfam" id="PF13487">
    <property type="entry name" value="HD_5"/>
    <property type="match status" value="1"/>
</dbReference>
<dbReference type="InterPro" id="IPR003607">
    <property type="entry name" value="HD/PDEase_dom"/>
</dbReference>
<evidence type="ECO:0000313" key="2">
    <source>
        <dbReference type="EMBL" id="KLU67455.1"/>
    </source>
</evidence>
<name>A0A0J1FVJ8_9FIRM</name>
<reference evidence="2 3" key="1">
    <citation type="submission" date="2015-06" db="EMBL/GenBank/DDBJ databases">
        <title>Draft genome of the moderately acidophilic sulfate reducer Candidatus Desulfosporosinus acididurans strain M1.</title>
        <authorList>
            <person name="Poehlein A."/>
            <person name="Petzsch P."/>
            <person name="Johnson B.D."/>
            <person name="Schloemann M."/>
            <person name="Daniel R."/>
            <person name="Muehling M."/>
        </authorList>
    </citation>
    <scope>NUCLEOTIDE SEQUENCE [LARGE SCALE GENOMIC DNA]</scope>
    <source>
        <strain evidence="2 3">M1</strain>
    </source>
</reference>
<dbReference type="STRING" id="476652.DEAC_c06670"/>
<gene>
    <name evidence="2" type="primary">rpfG_2</name>
    <name evidence="2" type="ORF">DEAC_c06670</name>
</gene>
<dbReference type="PROSITE" id="PS51832">
    <property type="entry name" value="HD_GYP"/>
    <property type="match status" value="1"/>
</dbReference>
<dbReference type="RefSeq" id="WP_047808594.1">
    <property type="nucleotide sequence ID" value="NZ_LDZY01000002.1"/>
</dbReference>
<dbReference type="PANTHER" id="PTHR43155:SF2">
    <property type="entry name" value="CYCLIC DI-GMP PHOSPHODIESTERASE PA4108"/>
    <property type="match status" value="1"/>
</dbReference>
<dbReference type="EC" id="3.1.4.52" evidence="2"/>
<dbReference type="CDD" id="cd00077">
    <property type="entry name" value="HDc"/>
    <property type="match status" value="1"/>
</dbReference>
<dbReference type="EMBL" id="LDZY01000002">
    <property type="protein sequence ID" value="KLU67455.1"/>
    <property type="molecule type" value="Genomic_DNA"/>
</dbReference>
<dbReference type="Proteomes" id="UP000036356">
    <property type="component" value="Unassembled WGS sequence"/>
</dbReference>
<dbReference type="InterPro" id="IPR037522">
    <property type="entry name" value="HD_GYP_dom"/>
</dbReference>